<comment type="caution">
    <text evidence="1">The sequence shown here is derived from an EMBL/GenBank/DDBJ whole genome shotgun (WGS) entry which is preliminary data.</text>
</comment>
<accession>A0A0F9HJZ3</accession>
<dbReference type="AlphaFoldDB" id="A0A0F9HJZ3"/>
<gene>
    <name evidence="1" type="ORF">LCGC14_1988970</name>
</gene>
<organism evidence="1">
    <name type="scientific">marine sediment metagenome</name>
    <dbReference type="NCBI Taxonomy" id="412755"/>
    <lineage>
        <taxon>unclassified sequences</taxon>
        <taxon>metagenomes</taxon>
        <taxon>ecological metagenomes</taxon>
    </lineage>
</organism>
<dbReference type="EMBL" id="LAZR01022390">
    <property type="protein sequence ID" value="KKL82020.1"/>
    <property type="molecule type" value="Genomic_DNA"/>
</dbReference>
<proteinExistence type="predicted"/>
<protein>
    <submittedName>
        <fullName evidence="1">Uncharacterized protein</fullName>
    </submittedName>
</protein>
<feature type="non-terminal residue" evidence="1">
    <location>
        <position position="88"/>
    </location>
</feature>
<evidence type="ECO:0000313" key="1">
    <source>
        <dbReference type="EMBL" id="KKL82020.1"/>
    </source>
</evidence>
<name>A0A0F9HJZ3_9ZZZZ</name>
<sequence>MSPLPARRAVAARVVPADKDKKRKERLADIKVQLHKELLENLNLSALDAASEADLRTEIIAIVSEALDEMGVVLNREERQSLNQDLYD</sequence>
<reference evidence="1" key="1">
    <citation type="journal article" date="2015" name="Nature">
        <title>Complex archaea that bridge the gap between prokaryotes and eukaryotes.</title>
        <authorList>
            <person name="Spang A."/>
            <person name="Saw J.H."/>
            <person name="Jorgensen S.L."/>
            <person name="Zaremba-Niedzwiedzka K."/>
            <person name="Martijn J."/>
            <person name="Lind A.E."/>
            <person name="van Eijk R."/>
            <person name="Schleper C."/>
            <person name="Guy L."/>
            <person name="Ettema T.J."/>
        </authorList>
    </citation>
    <scope>NUCLEOTIDE SEQUENCE</scope>
</reference>